<dbReference type="SMART" id="SM00737">
    <property type="entry name" value="ML"/>
    <property type="match status" value="1"/>
</dbReference>
<feature type="signal peptide" evidence="6">
    <location>
        <begin position="1"/>
        <end position="17"/>
    </location>
</feature>
<gene>
    <name evidence="8" type="ORF">Fcan01_26328</name>
</gene>
<dbReference type="CDD" id="cd00916">
    <property type="entry name" value="Npc2_like"/>
    <property type="match status" value="1"/>
</dbReference>
<evidence type="ECO:0000256" key="1">
    <source>
        <dbReference type="ARBA" id="ARBA00004613"/>
    </source>
</evidence>
<dbReference type="InterPro" id="IPR039670">
    <property type="entry name" value="NPC2-like"/>
</dbReference>
<comment type="similarity">
    <text evidence="2">Belongs to the NPC2 family.</text>
</comment>
<evidence type="ECO:0000256" key="5">
    <source>
        <dbReference type="ARBA" id="ARBA00023157"/>
    </source>
</evidence>
<evidence type="ECO:0000259" key="7">
    <source>
        <dbReference type="SMART" id="SM00737"/>
    </source>
</evidence>
<keyword evidence="5" id="KW-1015">Disulfide bond</keyword>
<dbReference type="SUPFAM" id="SSF81296">
    <property type="entry name" value="E set domains"/>
    <property type="match status" value="1"/>
</dbReference>
<dbReference type="OrthoDB" id="6332846at2759"/>
<feature type="chain" id="PRO_5013030927" evidence="6">
    <location>
        <begin position="18"/>
        <end position="154"/>
    </location>
</feature>
<dbReference type="InterPro" id="IPR033916">
    <property type="entry name" value="ML_Npc2-like"/>
</dbReference>
<protein>
    <submittedName>
        <fullName evidence="8">Epididymal secretory protein E1</fullName>
    </submittedName>
</protein>
<dbReference type="FunFam" id="2.60.40.770:FF:000001">
    <property type="entry name" value="NPC intracellular cholesterol transporter 2"/>
    <property type="match status" value="1"/>
</dbReference>
<name>A0A226D1J1_FOLCA</name>
<keyword evidence="4 6" id="KW-0732">Signal</keyword>
<dbReference type="PANTHER" id="PTHR11306:SF68">
    <property type="entry name" value="NPC INTRACELLULAR CHOLESTEROL TRANSPORTER 2"/>
    <property type="match status" value="1"/>
</dbReference>
<dbReference type="STRING" id="158441.A0A226D1J1"/>
<evidence type="ECO:0000256" key="3">
    <source>
        <dbReference type="ARBA" id="ARBA00022525"/>
    </source>
</evidence>
<dbReference type="GO" id="GO:0032934">
    <property type="term" value="F:sterol binding"/>
    <property type="evidence" value="ECO:0007669"/>
    <property type="project" value="InterPro"/>
</dbReference>
<keyword evidence="3" id="KW-0964">Secreted</keyword>
<dbReference type="OMA" id="QCKNKPF"/>
<evidence type="ECO:0000313" key="9">
    <source>
        <dbReference type="Proteomes" id="UP000198287"/>
    </source>
</evidence>
<comment type="subcellular location">
    <subcellularLocation>
        <location evidence="1">Secreted</location>
    </subcellularLocation>
</comment>
<evidence type="ECO:0000256" key="2">
    <source>
        <dbReference type="ARBA" id="ARBA00006370"/>
    </source>
</evidence>
<dbReference type="GO" id="GO:0005576">
    <property type="term" value="C:extracellular region"/>
    <property type="evidence" value="ECO:0007669"/>
    <property type="project" value="UniProtKB-SubCell"/>
</dbReference>
<dbReference type="PANTHER" id="PTHR11306">
    <property type="entry name" value="NIEMANN PICK TYPE C2 PROTEIN NPC2-RELATED"/>
    <property type="match status" value="1"/>
</dbReference>
<dbReference type="EMBL" id="LNIX01000042">
    <property type="protein sequence ID" value="OXA38930.1"/>
    <property type="molecule type" value="Genomic_DNA"/>
</dbReference>
<accession>A0A226D1J1</accession>
<dbReference type="GO" id="GO:0032367">
    <property type="term" value="P:intracellular cholesterol transport"/>
    <property type="evidence" value="ECO:0007669"/>
    <property type="project" value="InterPro"/>
</dbReference>
<dbReference type="Gene3D" id="2.60.40.770">
    <property type="match status" value="1"/>
</dbReference>
<keyword evidence="9" id="KW-1185">Reference proteome</keyword>
<organism evidence="8 9">
    <name type="scientific">Folsomia candida</name>
    <name type="common">Springtail</name>
    <dbReference type="NCBI Taxonomy" id="158441"/>
    <lineage>
        <taxon>Eukaryota</taxon>
        <taxon>Metazoa</taxon>
        <taxon>Ecdysozoa</taxon>
        <taxon>Arthropoda</taxon>
        <taxon>Hexapoda</taxon>
        <taxon>Collembola</taxon>
        <taxon>Entomobryomorpha</taxon>
        <taxon>Isotomoidea</taxon>
        <taxon>Isotomidae</taxon>
        <taxon>Proisotominae</taxon>
        <taxon>Folsomia</taxon>
    </lineage>
</organism>
<dbReference type="InterPro" id="IPR003172">
    <property type="entry name" value="ML_dom"/>
</dbReference>
<dbReference type="Proteomes" id="UP000198287">
    <property type="component" value="Unassembled WGS sequence"/>
</dbReference>
<evidence type="ECO:0000313" key="8">
    <source>
        <dbReference type="EMBL" id="OXA38930.1"/>
    </source>
</evidence>
<dbReference type="AlphaFoldDB" id="A0A226D1J1"/>
<feature type="domain" description="MD-2-related lipid-recognition" evidence="7">
    <location>
        <begin position="26"/>
        <end position="151"/>
    </location>
</feature>
<evidence type="ECO:0000256" key="6">
    <source>
        <dbReference type="SAM" id="SignalP"/>
    </source>
</evidence>
<comment type="caution">
    <text evidence="8">The sequence shown here is derived from an EMBL/GenBank/DDBJ whole genome shotgun (WGS) entry which is preliminary data.</text>
</comment>
<sequence>MYMKTILIAIFIASTDCISLRNAVDFKLCDDVVPTGIVSNVFVSECASLPCTFRRGQNYSIEIDFENNRGTEILTAEVYGIILGIPVPWPGLDRDGCNHMIIGGCPMHVGDYVTYGMAMPVDTLLPPVEATLRWLIKGDDGREIFCFEIPVRLV</sequence>
<evidence type="ECO:0000256" key="4">
    <source>
        <dbReference type="ARBA" id="ARBA00022729"/>
    </source>
</evidence>
<reference evidence="8 9" key="1">
    <citation type="submission" date="2015-12" db="EMBL/GenBank/DDBJ databases">
        <title>The genome of Folsomia candida.</title>
        <authorList>
            <person name="Faddeeva A."/>
            <person name="Derks M.F."/>
            <person name="Anvar Y."/>
            <person name="Smit S."/>
            <person name="Van Straalen N."/>
            <person name="Roelofs D."/>
        </authorList>
    </citation>
    <scope>NUCLEOTIDE SEQUENCE [LARGE SCALE GENOMIC DNA]</scope>
    <source>
        <strain evidence="8 9">VU population</strain>
        <tissue evidence="8">Whole body</tissue>
    </source>
</reference>
<dbReference type="InterPro" id="IPR014756">
    <property type="entry name" value="Ig_E-set"/>
</dbReference>
<proteinExistence type="inferred from homology"/>
<dbReference type="Pfam" id="PF02221">
    <property type="entry name" value="E1_DerP2_DerF2"/>
    <property type="match status" value="1"/>
</dbReference>